<dbReference type="RefSeq" id="WP_192752209.1">
    <property type="nucleotide sequence ID" value="NZ_BAABJL010000252.1"/>
</dbReference>
<dbReference type="GO" id="GO:0016301">
    <property type="term" value="F:kinase activity"/>
    <property type="evidence" value="ECO:0007669"/>
    <property type="project" value="UniProtKB-KW"/>
</dbReference>
<evidence type="ECO:0000259" key="1">
    <source>
        <dbReference type="Pfam" id="PF01636"/>
    </source>
</evidence>
<dbReference type="Proteomes" id="UP000638648">
    <property type="component" value="Unassembled WGS sequence"/>
</dbReference>
<organism evidence="2 3">
    <name type="scientific">Actinopolymorpha pittospori</name>
    <dbReference type="NCBI Taxonomy" id="648752"/>
    <lineage>
        <taxon>Bacteria</taxon>
        <taxon>Bacillati</taxon>
        <taxon>Actinomycetota</taxon>
        <taxon>Actinomycetes</taxon>
        <taxon>Propionibacteriales</taxon>
        <taxon>Actinopolymorphaceae</taxon>
        <taxon>Actinopolymorpha</taxon>
    </lineage>
</organism>
<feature type="domain" description="Aminoglycoside phosphotransferase" evidence="1">
    <location>
        <begin position="30"/>
        <end position="187"/>
    </location>
</feature>
<protein>
    <submittedName>
        <fullName evidence="2">Ser/Thr protein kinase RdoA (MazF antagonist)</fullName>
    </submittedName>
</protein>
<name>A0A927MWX7_9ACTN</name>
<evidence type="ECO:0000313" key="3">
    <source>
        <dbReference type="Proteomes" id="UP000638648"/>
    </source>
</evidence>
<reference evidence="2" key="1">
    <citation type="submission" date="2020-10" db="EMBL/GenBank/DDBJ databases">
        <title>Sequencing the genomes of 1000 actinobacteria strains.</title>
        <authorList>
            <person name="Klenk H.-P."/>
        </authorList>
    </citation>
    <scope>NUCLEOTIDE SEQUENCE</scope>
    <source>
        <strain evidence="2">DSM 45354</strain>
    </source>
</reference>
<evidence type="ECO:0000313" key="2">
    <source>
        <dbReference type="EMBL" id="MBE1608435.1"/>
    </source>
</evidence>
<dbReference type="EMBL" id="JADBEM010000001">
    <property type="protein sequence ID" value="MBE1608435.1"/>
    <property type="molecule type" value="Genomic_DNA"/>
</dbReference>
<keyword evidence="3" id="KW-1185">Reference proteome</keyword>
<proteinExistence type="predicted"/>
<dbReference type="SUPFAM" id="SSF56112">
    <property type="entry name" value="Protein kinase-like (PK-like)"/>
    <property type="match status" value="1"/>
</dbReference>
<sequence length="207" mass="22760">MPDRAGFTPTQETASFLSERFQLGFGVGRLSPVARGAMGRIWRLSLPHRDYAVKELFWGADEAAASREAAFRDAAAAAGVTSPLNLRADDGRFICHLPADLGGGAVRMFSWVEGNPVNHDGPDLPQWVGHTLGVLHALRHPCDGIATDPWYDHVPEPARWKELVAEAETTKQPWAAALSERVPLLRSLTPHVKRVDPRPTTWTSNRS</sequence>
<dbReference type="Pfam" id="PF01636">
    <property type="entry name" value="APH"/>
    <property type="match status" value="1"/>
</dbReference>
<comment type="caution">
    <text evidence="2">The sequence shown here is derived from an EMBL/GenBank/DDBJ whole genome shotgun (WGS) entry which is preliminary data.</text>
</comment>
<keyword evidence="2" id="KW-0418">Kinase</keyword>
<dbReference type="InterPro" id="IPR002575">
    <property type="entry name" value="Aminoglycoside_PTrfase"/>
</dbReference>
<dbReference type="AlphaFoldDB" id="A0A927MWX7"/>
<keyword evidence="2" id="KW-0808">Transferase</keyword>
<accession>A0A927MWX7</accession>
<gene>
    <name evidence="2" type="ORF">HEB94_005283</name>
</gene>
<dbReference type="InterPro" id="IPR011009">
    <property type="entry name" value="Kinase-like_dom_sf"/>
</dbReference>